<evidence type="ECO:0000313" key="3">
    <source>
        <dbReference type="Proteomes" id="UP001341840"/>
    </source>
</evidence>
<accession>A0ABU6XH82</accession>
<keyword evidence="1" id="KW-1133">Transmembrane helix</keyword>
<protein>
    <submittedName>
        <fullName evidence="2">Uncharacterized protein</fullName>
    </submittedName>
</protein>
<name>A0ABU6XH82_9FABA</name>
<keyword evidence="1" id="KW-0812">Transmembrane</keyword>
<dbReference type="EMBL" id="JASCZI010211824">
    <property type="protein sequence ID" value="MED6196949.1"/>
    <property type="molecule type" value="Genomic_DNA"/>
</dbReference>
<evidence type="ECO:0000313" key="2">
    <source>
        <dbReference type="EMBL" id="MED6196949.1"/>
    </source>
</evidence>
<reference evidence="2 3" key="1">
    <citation type="journal article" date="2023" name="Plants (Basel)">
        <title>Bridging the Gap: Combining Genomics and Transcriptomics Approaches to Understand Stylosanthes scabra, an Orphan Legume from the Brazilian Caatinga.</title>
        <authorList>
            <person name="Ferreira-Neto J.R.C."/>
            <person name="da Silva M.D."/>
            <person name="Binneck E."/>
            <person name="de Melo N.F."/>
            <person name="da Silva R.H."/>
            <person name="de Melo A.L.T.M."/>
            <person name="Pandolfi V."/>
            <person name="Bustamante F.O."/>
            <person name="Brasileiro-Vidal A.C."/>
            <person name="Benko-Iseppon A.M."/>
        </authorList>
    </citation>
    <scope>NUCLEOTIDE SEQUENCE [LARGE SCALE GENOMIC DNA]</scope>
    <source>
        <tissue evidence="2">Leaves</tissue>
    </source>
</reference>
<keyword evidence="1" id="KW-0472">Membrane</keyword>
<organism evidence="2 3">
    <name type="scientific">Stylosanthes scabra</name>
    <dbReference type="NCBI Taxonomy" id="79078"/>
    <lineage>
        <taxon>Eukaryota</taxon>
        <taxon>Viridiplantae</taxon>
        <taxon>Streptophyta</taxon>
        <taxon>Embryophyta</taxon>
        <taxon>Tracheophyta</taxon>
        <taxon>Spermatophyta</taxon>
        <taxon>Magnoliopsida</taxon>
        <taxon>eudicotyledons</taxon>
        <taxon>Gunneridae</taxon>
        <taxon>Pentapetalae</taxon>
        <taxon>rosids</taxon>
        <taxon>fabids</taxon>
        <taxon>Fabales</taxon>
        <taxon>Fabaceae</taxon>
        <taxon>Papilionoideae</taxon>
        <taxon>50 kb inversion clade</taxon>
        <taxon>dalbergioids sensu lato</taxon>
        <taxon>Dalbergieae</taxon>
        <taxon>Pterocarpus clade</taxon>
        <taxon>Stylosanthes</taxon>
    </lineage>
</organism>
<dbReference type="Proteomes" id="UP001341840">
    <property type="component" value="Unassembled WGS sequence"/>
</dbReference>
<evidence type="ECO:0000256" key="1">
    <source>
        <dbReference type="SAM" id="Phobius"/>
    </source>
</evidence>
<gene>
    <name evidence="2" type="ORF">PIB30_052137</name>
</gene>
<sequence length="81" mass="9197">MSVIRTFLGHEGDVSAVKFFPSGNRLKLTPMIEFAGCLIRTGHQLQVYQQQHTENGTAWVASFLLDTLMVIDMIGILYWPR</sequence>
<comment type="caution">
    <text evidence="2">The sequence shown here is derived from an EMBL/GenBank/DDBJ whole genome shotgun (WGS) entry which is preliminary data.</text>
</comment>
<feature type="transmembrane region" description="Helical" evidence="1">
    <location>
        <begin position="58"/>
        <end position="79"/>
    </location>
</feature>
<keyword evidence="3" id="KW-1185">Reference proteome</keyword>
<proteinExistence type="predicted"/>